<organism evidence="1 2">
    <name type="scientific">Rhodanobacter ginsengisoli</name>
    <dbReference type="NCBI Taxonomy" id="418646"/>
    <lineage>
        <taxon>Bacteria</taxon>
        <taxon>Pseudomonadati</taxon>
        <taxon>Pseudomonadota</taxon>
        <taxon>Gammaproteobacteria</taxon>
        <taxon>Lysobacterales</taxon>
        <taxon>Rhodanobacteraceae</taxon>
        <taxon>Rhodanobacter</taxon>
    </lineage>
</organism>
<dbReference type="RefSeq" id="WP_377319793.1">
    <property type="nucleotide sequence ID" value="NZ_JBHSNF010000002.1"/>
</dbReference>
<proteinExistence type="predicted"/>
<dbReference type="Proteomes" id="UP001596114">
    <property type="component" value="Unassembled WGS sequence"/>
</dbReference>
<dbReference type="InterPro" id="IPR054257">
    <property type="entry name" value="DUF6988"/>
</dbReference>
<accession>A0ABW0QPY7</accession>
<gene>
    <name evidence="1" type="ORF">ACFPPA_10910</name>
</gene>
<dbReference type="EMBL" id="JBHSNF010000002">
    <property type="protein sequence ID" value="MFC5526252.1"/>
    <property type="molecule type" value="Genomic_DNA"/>
</dbReference>
<name>A0ABW0QPY7_9GAMM</name>
<evidence type="ECO:0000313" key="1">
    <source>
        <dbReference type="EMBL" id="MFC5526252.1"/>
    </source>
</evidence>
<comment type="caution">
    <text evidence="1">The sequence shown here is derived from an EMBL/GenBank/DDBJ whole genome shotgun (WGS) entry which is preliminary data.</text>
</comment>
<reference evidence="2" key="1">
    <citation type="journal article" date="2019" name="Int. J. Syst. Evol. Microbiol.">
        <title>The Global Catalogue of Microorganisms (GCM) 10K type strain sequencing project: providing services to taxonomists for standard genome sequencing and annotation.</title>
        <authorList>
            <consortium name="The Broad Institute Genomics Platform"/>
            <consortium name="The Broad Institute Genome Sequencing Center for Infectious Disease"/>
            <person name="Wu L."/>
            <person name="Ma J."/>
        </authorList>
    </citation>
    <scope>NUCLEOTIDE SEQUENCE [LARGE SCALE GENOMIC DNA]</scope>
    <source>
        <strain evidence="2">CGMCC 1.16619</strain>
    </source>
</reference>
<keyword evidence="2" id="KW-1185">Reference proteome</keyword>
<dbReference type="Pfam" id="PF22491">
    <property type="entry name" value="DUF6988"/>
    <property type="match status" value="1"/>
</dbReference>
<sequence>MANDISLEERSAAACEFILANQHMLASLNFPAETPRLRLAVTLLHASTSHGYTAAKLVNLSVADFGISAAALLRPQVDTLLRGILFAMTDETSDADVDSFIHDDKLPLRPDRKGERKTITLSQMSAIATRLFERFPVLPDPDKFERMIKASINDMHGLIHGGNVLLHLHNSGDGHVSFSPPMNSLTHLLRNVSSMSGIPWVVAMNLLAQQPLPVASAALKKAYERFARAFDLPTRVS</sequence>
<protein>
    <submittedName>
        <fullName evidence="1">DUF6988 family protein</fullName>
    </submittedName>
</protein>
<evidence type="ECO:0000313" key="2">
    <source>
        <dbReference type="Proteomes" id="UP001596114"/>
    </source>
</evidence>